<feature type="domain" description="Anti-sigma K factor RskA C-terminal" evidence="3">
    <location>
        <begin position="184"/>
        <end position="327"/>
    </location>
</feature>
<name>A0A7J5B040_9MICO</name>
<dbReference type="OrthoDB" id="153510at2"/>
<dbReference type="GO" id="GO:0016989">
    <property type="term" value="F:sigma factor antagonist activity"/>
    <property type="evidence" value="ECO:0007669"/>
    <property type="project" value="TreeGrafter"/>
</dbReference>
<dbReference type="InterPro" id="IPR051474">
    <property type="entry name" value="Anti-sigma-K/W_factor"/>
</dbReference>
<dbReference type="Pfam" id="PF10099">
    <property type="entry name" value="RskA_C"/>
    <property type="match status" value="1"/>
</dbReference>
<keyword evidence="2" id="KW-0472">Membrane</keyword>
<dbReference type="Proteomes" id="UP000490386">
    <property type="component" value="Unassembled WGS sequence"/>
</dbReference>
<dbReference type="PANTHER" id="PTHR37461">
    <property type="entry name" value="ANTI-SIGMA-K FACTOR RSKA"/>
    <property type="match status" value="1"/>
</dbReference>
<feature type="region of interest" description="Disordered" evidence="1">
    <location>
        <begin position="313"/>
        <end position="332"/>
    </location>
</feature>
<gene>
    <name evidence="4" type="ORF">F8O03_13025</name>
</gene>
<reference evidence="4 5" key="1">
    <citation type="submission" date="2019-09" db="EMBL/GenBank/DDBJ databases">
        <title>Phylogeny of genus Pseudoclavibacter and closely related genus.</title>
        <authorList>
            <person name="Li Y."/>
        </authorList>
    </citation>
    <scope>NUCLEOTIDE SEQUENCE [LARGE SCALE GENOMIC DNA]</scope>
    <source>
        <strain evidence="4 5">THG-MD12</strain>
    </source>
</reference>
<dbReference type="PANTHER" id="PTHR37461:SF1">
    <property type="entry name" value="ANTI-SIGMA-K FACTOR RSKA"/>
    <property type="match status" value="1"/>
</dbReference>
<comment type="caution">
    <text evidence="4">The sequence shown here is derived from an EMBL/GenBank/DDBJ whole genome shotgun (WGS) entry which is preliminary data.</text>
</comment>
<evidence type="ECO:0000313" key="5">
    <source>
        <dbReference type="Proteomes" id="UP000490386"/>
    </source>
</evidence>
<dbReference type="GO" id="GO:0006417">
    <property type="term" value="P:regulation of translation"/>
    <property type="evidence" value="ECO:0007669"/>
    <property type="project" value="TreeGrafter"/>
</dbReference>
<accession>A0A7J5B040</accession>
<evidence type="ECO:0000256" key="1">
    <source>
        <dbReference type="SAM" id="MobiDB-lite"/>
    </source>
</evidence>
<feature type="region of interest" description="Disordered" evidence="1">
    <location>
        <begin position="76"/>
        <end position="166"/>
    </location>
</feature>
<evidence type="ECO:0000259" key="3">
    <source>
        <dbReference type="Pfam" id="PF10099"/>
    </source>
</evidence>
<evidence type="ECO:0000256" key="2">
    <source>
        <dbReference type="SAM" id="Phobius"/>
    </source>
</evidence>
<keyword evidence="2" id="KW-0812">Transmembrane</keyword>
<keyword evidence="2" id="KW-1133">Transmembrane helix</keyword>
<sequence>MSNEQDREREELEQLLAAEALSANDFDDAADRALLNKLLADGELAEEFESYQEAAAQLALATDPIRPPLSMKDSLFAKLDSFPQQNPIGDERDATSADASDATEVPSRADVANEDTDGGGQRKLSLVPEPQTDEDDDRDLHDDRRVASAGGGASSTGSPEDDFGPVETRARGRWFRSSAQAMFAATAAVVLAVGLFLGGGFAFGGFGQDGQESPTADGDVALILAAPDVDSARTEVAGGGTVTVYWSEELGQSAVVAHGMAQLPAENDYELWYIDGEGPAPAGILTMADGSPAVRVLDGTFAPGMAVGVTVESKGGSETGLPTTDPVAVVQS</sequence>
<dbReference type="AlphaFoldDB" id="A0A7J5B040"/>
<dbReference type="InterPro" id="IPR018764">
    <property type="entry name" value="RskA_C"/>
</dbReference>
<evidence type="ECO:0000313" key="4">
    <source>
        <dbReference type="EMBL" id="KAB1637199.1"/>
    </source>
</evidence>
<dbReference type="RefSeq" id="WP_151424227.1">
    <property type="nucleotide sequence ID" value="NZ_WBJX01000004.1"/>
</dbReference>
<protein>
    <submittedName>
        <fullName evidence="4">Anti-sigma factor</fullName>
    </submittedName>
</protein>
<proteinExistence type="predicted"/>
<organism evidence="4 5">
    <name type="scientific">Pseudoclavibacter terrae</name>
    <dbReference type="NCBI Taxonomy" id="1530195"/>
    <lineage>
        <taxon>Bacteria</taxon>
        <taxon>Bacillati</taxon>
        <taxon>Actinomycetota</taxon>
        <taxon>Actinomycetes</taxon>
        <taxon>Micrococcales</taxon>
        <taxon>Microbacteriaceae</taxon>
        <taxon>Pseudoclavibacter</taxon>
    </lineage>
</organism>
<dbReference type="GO" id="GO:0005886">
    <property type="term" value="C:plasma membrane"/>
    <property type="evidence" value="ECO:0007669"/>
    <property type="project" value="InterPro"/>
</dbReference>
<feature type="transmembrane region" description="Helical" evidence="2">
    <location>
        <begin position="181"/>
        <end position="206"/>
    </location>
</feature>
<keyword evidence="5" id="KW-1185">Reference proteome</keyword>
<dbReference type="EMBL" id="WBJX01000004">
    <property type="protein sequence ID" value="KAB1637199.1"/>
    <property type="molecule type" value="Genomic_DNA"/>
</dbReference>